<evidence type="ECO:0000313" key="3">
    <source>
        <dbReference type="Proteomes" id="UP000054538"/>
    </source>
</evidence>
<name>A0A0D0DEJ8_9AGAM</name>
<reference evidence="3" key="2">
    <citation type="submission" date="2015-01" db="EMBL/GenBank/DDBJ databases">
        <title>Evolutionary Origins and Diversification of the Mycorrhizal Mutualists.</title>
        <authorList>
            <consortium name="DOE Joint Genome Institute"/>
            <consortium name="Mycorrhizal Genomics Consortium"/>
            <person name="Kohler A."/>
            <person name="Kuo A."/>
            <person name="Nagy L.G."/>
            <person name="Floudas D."/>
            <person name="Copeland A."/>
            <person name="Barry K.W."/>
            <person name="Cichocki N."/>
            <person name="Veneault-Fourrey C."/>
            <person name="LaButti K."/>
            <person name="Lindquist E.A."/>
            <person name="Lipzen A."/>
            <person name="Lundell T."/>
            <person name="Morin E."/>
            <person name="Murat C."/>
            <person name="Riley R."/>
            <person name="Ohm R."/>
            <person name="Sun H."/>
            <person name="Tunlid A."/>
            <person name="Henrissat B."/>
            <person name="Grigoriev I.V."/>
            <person name="Hibbett D.S."/>
            <person name="Martin F."/>
        </authorList>
    </citation>
    <scope>NUCLEOTIDE SEQUENCE [LARGE SCALE GENOMIC DNA]</scope>
    <source>
        <strain evidence="3">Ve08.2h10</strain>
    </source>
</reference>
<sequence>MWISHNLLLGLENELMDLIVNGSLKSFLGNLISTTSSVEMLDDVLEDLILKAVDIQTSTHKIEGDILQQKDVGSLLTAAQHLLVRIGVVITTFEDILMANMDGSTTARYNSELSSCEDRDAKQTKRRSLHLTPATSHPFQPPNNPSNGYHPPLPSDSGACTKKTKKKMNGRSGHEWTTAEQKVWLVAYYETYYHPCLVDRDYSKFKAPFYEAWFQKWPEISSVGLVFPEGTTVEALSQSQHEQLATAIAKHQQVTQTKGCNGG</sequence>
<dbReference type="Proteomes" id="UP000054538">
    <property type="component" value="Unassembled WGS sequence"/>
</dbReference>
<dbReference type="EMBL" id="KN827763">
    <property type="protein sequence ID" value="KIK75935.1"/>
    <property type="molecule type" value="Genomic_DNA"/>
</dbReference>
<accession>A0A0D0DEJ8</accession>
<feature type="region of interest" description="Disordered" evidence="1">
    <location>
        <begin position="110"/>
        <end position="173"/>
    </location>
</feature>
<dbReference type="OrthoDB" id="10649205at2759"/>
<keyword evidence="3" id="KW-1185">Reference proteome</keyword>
<evidence type="ECO:0000256" key="1">
    <source>
        <dbReference type="SAM" id="MobiDB-lite"/>
    </source>
</evidence>
<reference evidence="2 3" key="1">
    <citation type="submission" date="2014-04" db="EMBL/GenBank/DDBJ databases">
        <authorList>
            <consortium name="DOE Joint Genome Institute"/>
            <person name="Kuo A."/>
            <person name="Kohler A."/>
            <person name="Jargeat P."/>
            <person name="Nagy L.G."/>
            <person name="Floudas D."/>
            <person name="Copeland A."/>
            <person name="Barry K.W."/>
            <person name="Cichocki N."/>
            <person name="Veneault-Fourrey C."/>
            <person name="LaButti K."/>
            <person name="Lindquist E.A."/>
            <person name="Lipzen A."/>
            <person name="Lundell T."/>
            <person name="Morin E."/>
            <person name="Murat C."/>
            <person name="Sun H."/>
            <person name="Tunlid A."/>
            <person name="Henrissat B."/>
            <person name="Grigoriev I.V."/>
            <person name="Hibbett D.S."/>
            <person name="Martin F."/>
            <person name="Nordberg H.P."/>
            <person name="Cantor M.N."/>
            <person name="Hua S.X."/>
        </authorList>
    </citation>
    <scope>NUCLEOTIDE SEQUENCE [LARGE SCALE GENOMIC DNA]</scope>
    <source>
        <strain evidence="2 3">Ve08.2h10</strain>
    </source>
</reference>
<evidence type="ECO:0000313" key="2">
    <source>
        <dbReference type="EMBL" id="KIK75935.1"/>
    </source>
</evidence>
<dbReference type="InParanoid" id="A0A0D0DEJ8"/>
<protein>
    <submittedName>
        <fullName evidence="2">Uncharacterized protein</fullName>
    </submittedName>
</protein>
<dbReference type="HOGENOM" id="CLU_1058070_0_0_1"/>
<gene>
    <name evidence="2" type="ORF">PAXRUDRAFT_29020</name>
</gene>
<proteinExistence type="predicted"/>
<organism evidence="2 3">
    <name type="scientific">Paxillus rubicundulus Ve08.2h10</name>
    <dbReference type="NCBI Taxonomy" id="930991"/>
    <lineage>
        <taxon>Eukaryota</taxon>
        <taxon>Fungi</taxon>
        <taxon>Dikarya</taxon>
        <taxon>Basidiomycota</taxon>
        <taxon>Agaricomycotina</taxon>
        <taxon>Agaricomycetes</taxon>
        <taxon>Agaricomycetidae</taxon>
        <taxon>Boletales</taxon>
        <taxon>Paxilineae</taxon>
        <taxon>Paxillaceae</taxon>
        <taxon>Paxillus</taxon>
    </lineage>
</organism>
<dbReference type="AlphaFoldDB" id="A0A0D0DEJ8"/>